<dbReference type="InterPro" id="IPR016162">
    <property type="entry name" value="Ald_DH_N"/>
</dbReference>
<gene>
    <name evidence="3" type="primary">Necator_chrII.g7746</name>
    <name evidence="3" type="ORF">RB195_019952</name>
</gene>
<evidence type="ECO:0000313" key="4">
    <source>
        <dbReference type="Proteomes" id="UP001303046"/>
    </source>
</evidence>
<dbReference type="InterPro" id="IPR015590">
    <property type="entry name" value="Aldehyde_DH_dom"/>
</dbReference>
<dbReference type="InterPro" id="IPR016161">
    <property type="entry name" value="Ald_DH/histidinol_DH"/>
</dbReference>
<dbReference type="Proteomes" id="UP001303046">
    <property type="component" value="Unassembled WGS sequence"/>
</dbReference>
<dbReference type="Gene3D" id="3.40.605.10">
    <property type="entry name" value="Aldehyde Dehydrogenase, Chain A, domain 1"/>
    <property type="match status" value="1"/>
</dbReference>
<dbReference type="EMBL" id="JAVFWL010000002">
    <property type="protein sequence ID" value="KAK6737555.1"/>
    <property type="molecule type" value="Genomic_DNA"/>
</dbReference>
<evidence type="ECO:0000313" key="3">
    <source>
        <dbReference type="EMBL" id="KAK6737555.1"/>
    </source>
</evidence>
<reference evidence="3 4" key="1">
    <citation type="submission" date="2023-08" db="EMBL/GenBank/DDBJ databases">
        <title>A Necator americanus chromosomal reference genome.</title>
        <authorList>
            <person name="Ilik V."/>
            <person name="Petrzelkova K.J."/>
            <person name="Pardy F."/>
            <person name="Fuh T."/>
            <person name="Niatou-Singa F.S."/>
            <person name="Gouil Q."/>
            <person name="Baker L."/>
            <person name="Ritchie M.E."/>
            <person name="Jex A.R."/>
            <person name="Gazzola D."/>
            <person name="Li H."/>
            <person name="Toshio Fujiwara R."/>
            <person name="Zhan B."/>
            <person name="Aroian R.V."/>
            <person name="Pafco B."/>
            <person name="Schwarz E.M."/>
        </authorList>
    </citation>
    <scope>NUCLEOTIDE SEQUENCE [LARGE SCALE GENOMIC DNA]</scope>
    <source>
        <strain evidence="3 4">Aroian</strain>
        <tissue evidence="3">Whole animal</tissue>
    </source>
</reference>
<keyword evidence="4" id="KW-1185">Reference proteome</keyword>
<keyword evidence="1" id="KW-0560">Oxidoreductase</keyword>
<sequence>MRSKRRDGGTSWNRVGTVASCSSVWFHQPPRSTEVPREKPRMLSRGTALACRFSSGFSSPLLPKGALAYINGQWIESQKKSTFDVTNPYNGELLCKTTNCDIHEAEKAVHAARKSFQKWSLETTPKQRGAILRKWFDIFVAKEAELARVLTLEQGKPLAEARGEIQYSAAFFDWYAGEARRIYGQVVTPAVLNREHLHIREPIGVAVFITPWNFPTAMIARKAGAALAAGCTVVVKPAQDTPLSALAMAQTAEEAGMPPGVFNVITADQNRTAAISKYVCASTDVDVISFTGSTAVGKLLLAQSASTVKRVCLELGGSAPVLVFESADLDVTVKGAMAAKFRGSGQTCVAANRFFVHQKIYDDFITKMTVAMKGLVVGDGMNPKTTIGPLINDAAVKKITDLLNDAESKGARVVLGGKRGKGTCFQPTLLINVTDEMEIAHTEIFGPVVAVRKFSDEASVLAAANTTRSGLAGYVFSRDSDQIYRVTRRLQVGMIGVNEGLMSCAEAAFGGVKESGLGREGAAQGIDEFTQWKYICTQH</sequence>
<dbReference type="InterPro" id="IPR016163">
    <property type="entry name" value="Ald_DH_C"/>
</dbReference>
<organism evidence="3 4">
    <name type="scientific">Necator americanus</name>
    <name type="common">Human hookworm</name>
    <dbReference type="NCBI Taxonomy" id="51031"/>
    <lineage>
        <taxon>Eukaryota</taxon>
        <taxon>Metazoa</taxon>
        <taxon>Ecdysozoa</taxon>
        <taxon>Nematoda</taxon>
        <taxon>Chromadorea</taxon>
        <taxon>Rhabditida</taxon>
        <taxon>Rhabditina</taxon>
        <taxon>Rhabditomorpha</taxon>
        <taxon>Strongyloidea</taxon>
        <taxon>Ancylostomatidae</taxon>
        <taxon>Bunostominae</taxon>
        <taxon>Necator</taxon>
    </lineage>
</organism>
<protein>
    <recommendedName>
        <fullName evidence="2">Aldehyde dehydrogenase domain-containing protein</fullName>
    </recommendedName>
</protein>
<name>A0ABR1CI18_NECAM</name>
<dbReference type="Gene3D" id="3.40.309.10">
    <property type="entry name" value="Aldehyde Dehydrogenase, Chain A, domain 2"/>
    <property type="match status" value="1"/>
</dbReference>
<dbReference type="CDD" id="cd07103">
    <property type="entry name" value="ALDH_F5_SSADH_GabD"/>
    <property type="match status" value="1"/>
</dbReference>
<dbReference type="Pfam" id="PF00171">
    <property type="entry name" value="Aldedh"/>
    <property type="match status" value="1"/>
</dbReference>
<comment type="caution">
    <text evidence="3">The sequence shown here is derived from an EMBL/GenBank/DDBJ whole genome shotgun (WGS) entry which is preliminary data.</text>
</comment>
<dbReference type="PANTHER" id="PTHR43353:SF5">
    <property type="entry name" value="SUCCINATE-SEMIALDEHYDE DEHYDROGENASE, MITOCHONDRIAL"/>
    <property type="match status" value="1"/>
</dbReference>
<proteinExistence type="predicted"/>
<dbReference type="SUPFAM" id="SSF53720">
    <property type="entry name" value="ALDH-like"/>
    <property type="match status" value="1"/>
</dbReference>
<evidence type="ECO:0000256" key="1">
    <source>
        <dbReference type="ARBA" id="ARBA00023002"/>
    </source>
</evidence>
<accession>A0ABR1CI18</accession>
<feature type="domain" description="Aldehyde dehydrogenase" evidence="2">
    <location>
        <begin position="74"/>
        <end position="535"/>
    </location>
</feature>
<evidence type="ECO:0000259" key="2">
    <source>
        <dbReference type="Pfam" id="PF00171"/>
    </source>
</evidence>
<dbReference type="PANTHER" id="PTHR43353">
    <property type="entry name" value="SUCCINATE-SEMIALDEHYDE DEHYDROGENASE, MITOCHONDRIAL"/>
    <property type="match status" value="1"/>
</dbReference>
<dbReference type="InterPro" id="IPR050740">
    <property type="entry name" value="Aldehyde_DH_Superfamily"/>
</dbReference>